<evidence type="ECO:0000313" key="2">
    <source>
        <dbReference type="Proteomes" id="UP000076205"/>
    </source>
</evidence>
<dbReference type="EMBL" id="FJYW01000003">
    <property type="protein sequence ID" value="CZX09542.1"/>
    <property type="molecule type" value="Genomic_DNA"/>
</dbReference>
<dbReference type="AlphaFoldDB" id="A0A822WJM5"/>
<accession>A0A822WJM5</accession>
<dbReference type="RefSeq" id="WP_045617052.1">
    <property type="nucleotide sequence ID" value="NZ_CABGWI010000012.1"/>
</dbReference>
<dbReference type="InterPro" id="IPR006487">
    <property type="entry name" value="Phage_lambda_L"/>
</dbReference>
<dbReference type="NCBIfam" id="TIGR01600">
    <property type="entry name" value="phage_tail_L"/>
    <property type="match status" value="1"/>
</dbReference>
<evidence type="ECO:0000313" key="1">
    <source>
        <dbReference type="EMBL" id="CZX09542.1"/>
    </source>
</evidence>
<comment type="caution">
    <text evidence="1">The sequence shown here is derived from an EMBL/GenBank/DDBJ whole genome shotgun (WGS) entry which is preliminary data.</text>
</comment>
<protein>
    <submittedName>
        <fullName evidence="1">Gp18</fullName>
    </submittedName>
</protein>
<dbReference type="GO" id="GO:0030430">
    <property type="term" value="C:host cell cytoplasm"/>
    <property type="evidence" value="ECO:0007669"/>
    <property type="project" value="InterPro"/>
</dbReference>
<dbReference type="Proteomes" id="UP000076205">
    <property type="component" value="Unassembled WGS sequence"/>
</dbReference>
<name>A0A822WJM5_9ENTR</name>
<gene>
    <name evidence="1" type="ORF">SAMEA2273352_01675</name>
</gene>
<reference evidence="1 2" key="1">
    <citation type="submission" date="2016-03" db="EMBL/GenBank/DDBJ databases">
        <authorList>
            <consortium name="Pathogen Informatics"/>
        </authorList>
    </citation>
    <scope>NUCLEOTIDE SEQUENCE [LARGE SCALE GENOMIC DNA]</scope>
    <source>
        <strain evidence="2">e1424</strain>
    </source>
</reference>
<organism evidence="1 2">
    <name type="scientific">Enterobacter hormaechei</name>
    <dbReference type="NCBI Taxonomy" id="158836"/>
    <lineage>
        <taxon>Bacteria</taxon>
        <taxon>Pseudomonadati</taxon>
        <taxon>Pseudomonadota</taxon>
        <taxon>Gammaproteobacteria</taxon>
        <taxon>Enterobacterales</taxon>
        <taxon>Enterobacteriaceae</taxon>
        <taxon>Enterobacter</taxon>
        <taxon>Enterobacter cloacae complex</taxon>
    </lineage>
</organism>
<proteinExistence type="predicted"/>
<dbReference type="GO" id="GO:0046718">
    <property type="term" value="P:symbiont entry into host cell"/>
    <property type="evidence" value="ECO:0007669"/>
    <property type="project" value="InterPro"/>
</dbReference>
<sequence length="249" mass="27287">MSITADDQKLEPGNQITLFEVDGTAFGADVLYFHNHAVAYTEEEVLAAGDDESKLPGKPIYWQGIRYDLWPCQIEDIEANGDGTPVSPKLSVGNLDGSISALCHLFQDMKQAKVTIHRTYAHYLDASNFPDGNPQADPTAEQLEVFYIDSKTADNETDVQFKLSSPVDVTGQKVPGRQMTSRCAWCLQGQYRGADCGYTGTKYFDKFGNPVDNPADDVCSGTVAGCKLRWGEDEQLPFGGFPAIAITRI</sequence>
<dbReference type="Pfam" id="PF05100">
    <property type="entry name" value="Phage_tail_L"/>
    <property type="match status" value="1"/>
</dbReference>
<dbReference type="GO" id="GO:0051536">
    <property type="term" value="F:iron-sulfur cluster binding"/>
    <property type="evidence" value="ECO:0007669"/>
    <property type="project" value="InterPro"/>
</dbReference>